<organism evidence="9 10">
    <name type="scientific">Chitinophaga pinensis</name>
    <dbReference type="NCBI Taxonomy" id="79329"/>
    <lineage>
        <taxon>Bacteria</taxon>
        <taxon>Pseudomonadati</taxon>
        <taxon>Bacteroidota</taxon>
        <taxon>Chitinophagia</taxon>
        <taxon>Chitinophagales</taxon>
        <taxon>Chitinophagaceae</taxon>
        <taxon>Chitinophaga</taxon>
    </lineage>
</organism>
<dbReference type="InterPro" id="IPR025857">
    <property type="entry name" value="MacB_PCD"/>
</dbReference>
<dbReference type="PANTHER" id="PTHR30572">
    <property type="entry name" value="MEMBRANE COMPONENT OF TRANSPORTER-RELATED"/>
    <property type="match status" value="1"/>
</dbReference>
<evidence type="ECO:0000259" key="8">
    <source>
        <dbReference type="Pfam" id="PF12704"/>
    </source>
</evidence>
<feature type="domain" description="ABC3 transporter permease C-terminal" evidence="7">
    <location>
        <begin position="208"/>
        <end position="322"/>
    </location>
</feature>
<proteinExistence type="predicted"/>
<evidence type="ECO:0000313" key="9">
    <source>
        <dbReference type="EMBL" id="TWW02579.1"/>
    </source>
</evidence>
<dbReference type="GO" id="GO:0005886">
    <property type="term" value="C:plasma membrane"/>
    <property type="evidence" value="ECO:0007669"/>
    <property type="project" value="UniProtKB-SubCell"/>
</dbReference>
<dbReference type="Pfam" id="PF02687">
    <property type="entry name" value="FtsX"/>
    <property type="match status" value="1"/>
</dbReference>
<keyword evidence="10" id="KW-1185">Reference proteome</keyword>
<dbReference type="AlphaFoldDB" id="A0A5C6M3H4"/>
<dbReference type="Pfam" id="PF12704">
    <property type="entry name" value="MacB_PCD"/>
    <property type="match status" value="1"/>
</dbReference>
<evidence type="ECO:0000256" key="2">
    <source>
        <dbReference type="ARBA" id="ARBA00022475"/>
    </source>
</evidence>
<gene>
    <name evidence="9" type="ORF">FEF09_01870</name>
</gene>
<feature type="transmembrane region" description="Helical" evidence="6">
    <location>
        <begin position="293"/>
        <end position="319"/>
    </location>
</feature>
<evidence type="ECO:0000256" key="1">
    <source>
        <dbReference type="ARBA" id="ARBA00004651"/>
    </source>
</evidence>
<dbReference type="GO" id="GO:0022857">
    <property type="term" value="F:transmembrane transporter activity"/>
    <property type="evidence" value="ECO:0007669"/>
    <property type="project" value="TreeGrafter"/>
</dbReference>
<reference evidence="9 10" key="1">
    <citation type="submission" date="2019-08" db="EMBL/GenBank/DDBJ databases">
        <title>Whole genome sequencing of chitin degrading bacteria Chitinophaga pinensis YS16.</title>
        <authorList>
            <person name="Singh R.P."/>
            <person name="Manchanda G."/>
            <person name="Maurya I.K."/>
            <person name="Joshi N.K."/>
            <person name="Srivastava A.K."/>
        </authorList>
    </citation>
    <scope>NUCLEOTIDE SEQUENCE [LARGE SCALE GENOMIC DNA]</scope>
    <source>
        <strain evidence="9 10">YS-16</strain>
    </source>
</reference>
<dbReference type="Proteomes" id="UP000318815">
    <property type="component" value="Unassembled WGS sequence"/>
</dbReference>
<feature type="domain" description="MacB-like periplasmic core" evidence="8">
    <location>
        <begin position="57"/>
        <end position="173"/>
    </location>
</feature>
<dbReference type="RefSeq" id="WP_146303334.1">
    <property type="nucleotide sequence ID" value="NZ_VOHS01000001.1"/>
</dbReference>
<feature type="transmembrane region" description="Helical" evidence="6">
    <location>
        <begin position="202"/>
        <end position="231"/>
    </location>
</feature>
<comment type="subcellular location">
    <subcellularLocation>
        <location evidence="1">Cell membrane</location>
        <topology evidence="1">Multi-pass membrane protein</topology>
    </subcellularLocation>
</comment>
<dbReference type="InterPro" id="IPR050250">
    <property type="entry name" value="Macrolide_Exporter_MacB"/>
</dbReference>
<evidence type="ECO:0000259" key="7">
    <source>
        <dbReference type="Pfam" id="PF02687"/>
    </source>
</evidence>
<keyword evidence="5 6" id="KW-0472">Membrane</keyword>
<dbReference type="EMBL" id="VOHS01000001">
    <property type="protein sequence ID" value="TWW02579.1"/>
    <property type="molecule type" value="Genomic_DNA"/>
</dbReference>
<comment type="caution">
    <text evidence="9">The sequence shown here is derived from an EMBL/GenBank/DDBJ whole genome shotgun (WGS) entry which is preliminary data.</text>
</comment>
<keyword evidence="2" id="KW-1003">Cell membrane</keyword>
<evidence type="ECO:0000256" key="6">
    <source>
        <dbReference type="SAM" id="Phobius"/>
    </source>
</evidence>
<name>A0A5C6M3H4_9BACT</name>
<protein>
    <submittedName>
        <fullName evidence="9">FtsX-like permease family protein</fullName>
    </submittedName>
</protein>
<dbReference type="PANTHER" id="PTHR30572:SF18">
    <property type="entry name" value="ABC-TYPE MACROLIDE FAMILY EXPORT SYSTEM PERMEASE COMPONENT 2"/>
    <property type="match status" value="1"/>
</dbReference>
<evidence type="ECO:0000256" key="3">
    <source>
        <dbReference type="ARBA" id="ARBA00022692"/>
    </source>
</evidence>
<evidence type="ECO:0000256" key="5">
    <source>
        <dbReference type="ARBA" id="ARBA00023136"/>
    </source>
</evidence>
<evidence type="ECO:0000313" key="10">
    <source>
        <dbReference type="Proteomes" id="UP000318815"/>
    </source>
</evidence>
<keyword evidence="3 6" id="KW-0812">Transmembrane</keyword>
<keyword evidence="4 6" id="KW-1133">Transmembrane helix</keyword>
<sequence length="329" mass="36262">MVDVELEGKVFDNYDAFRQEAIASGAAVNGSIMMSSIAQIGGSVWGLKWPGQLPGEENINFGIITATENFVSTFGIQLKEGRDFQSAADSLSIILNEAAVKTMHLKDPVLGQQVVLNGEARTITGVVKDFVWMKSYMPATPAVIPYNPSWRGMLTIKLNPALSVSEGLARLEKVYHKLNPDYPFEYSFVDVTYEEKYAYEKLLGLMINVFATLAIVISCMGLLGLSVFAAARRRKEIGIRKVMGAGVAQVTMLLSKDFLKPVLIAIVIASPVASYIMIKWLQQYTYRISLEWWMYALAGITAIAIALMTVSIQSVRAALMNPVRALRSE</sequence>
<dbReference type="OrthoDB" id="1451596at2"/>
<accession>A0A5C6M3H4</accession>
<evidence type="ECO:0000256" key="4">
    <source>
        <dbReference type="ARBA" id="ARBA00022989"/>
    </source>
</evidence>
<dbReference type="InterPro" id="IPR003838">
    <property type="entry name" value="ABC3_permease_C"/>
</dbReference>
<feature type="transmembrane region" description="Helical" evidence="6">
    <location>
        <begin position="262"/>
        <end position="281"/>
    </location>
</feature>